<proteinExistence type="predicted"/>
<protein>
    <submittedName>
        <fullName evidence="1">Uncharacterized protein</fullName>
    </submittedName>
</protein>
<dbReference type="HOGENOM" id="CLU_1538580_0_0_9"/>
<organism evidence="1 2">
    <name type="scientific">Paenibacillus mucilaginosus 3016</name>
    <dbReference type="NCBI Taxonomy" id="1116391"/>
    <lineage>
        <taxon>Bacteria</taxon>
        <taxon>Bacillati</taxon>
        <taxon>Bacillota</taxon>
        <taxon>Bacilli</taxon>
        <taxon>Bacillales</taxon>
        <taxon>Paenibacillaceae</taxon>
        <taxon>Paenibacillus</taxon>
    </lineage>
</organism>
<sequence length="171" mass="19872">MSEFSASYHLRTNDREAAAALLQDSGNHGFIFPVENGWVSFVVTGPPFDINDEVINWNPGILLHYIYAEDHGWELKIWSKDELVFDYQCDWTDELRIEKNKFDPYLLRELIIQQGNSADDMEAVFDLKQHYAILGNEPPPYVLAQRLGLTHYEWISSDYVDGERYPEAIQV</sequence>
<name>H6NB02_9BACL</name>
<evidence type="ECO:0000313" key="2">
    <source>
        <dbReference type="Proteomes" id="UP000007523"/>
    </source>
</evidence>
<dbReference type="AlphaFoldDB" id="H6NB02"/>
<reference evidence="1 2" key="1">
    <citation type="journal article" date="2012" name="J. Bacteriol.">
        <title>Complete Genome Sequence of Paenibacillus mucilaginosus 3016, a Bacterium Functional as Microbial Fertilizer.</title>
        <authorList>
            <person name="Ma M."/>
            <person name="Wang Z."/>
            <person name="Li L."/>
            <person name="Jiang X."/>
            <person name="Guan D."/>
            <person name="Cao F."/>
            <person name="Chen H."/>
            <person name="Wang X."/>
            <person name="Shen D."/>
            <person name="Du B."/>
            <person name="Li J."/>
        </authorList>
    </citation>
    <scope>NUCLEOTIDE SEQUENCE [LARGE SCALE GENOMIC DNA]</scope>
    <source>
        <strain evidence="1 2">3016</strain>
    </source>
</reference>
<gene>
    <name evidence="1" type="ORF">PM3016_4496</name>
</gene>
<dbReference type="EMBL" id="CP003235">
    <property type="protein sequence ID" value="AFC31257.1"/>
    <property type="molecule type" value="Genomic_DNA"/>
</dbReference>
<keyword evidence="2" id="KW-1185">Reference proteome</keyword>
<dbReference type="Proteomes" id="UP000007523">
    <property type="component" value="Chromosome"/>
</dbReference>
<dbReference type="RefSeq" id="WP_014371004.1">
    <property type="nucleotide sequence ID" value="NC_016935.1"/>
</dbReference>
<accession>H6NB02</accession>
<dbReference type="KEGG" id="pmq:PM3016_4496"/>
<evidence type="ECO:0000313" key="1">
    <source>
        <dbReference type="EMBL" id="AFC31257.1"/>
    </source>
</evidence>